<evidence type="ECO:0000313" key="2">
    <source>
        <dbReference type="Proteomes" id="UP000824881"/>
    </source>
</evidence>
<reference evidence="1 2" key="1">
    <citation type="journal article" date="2021" name="Appl. Environ. Microbiol.">
        <title>Genetic linkage and physical mapping for an oyster mushroom Pleurotus cornucopiae and QTL analysis for the trait cap color.</title>
        <authorList>
            <person name="Zhang Y."/>
            <person name="Gao W."/>
            <person name="Sonnenberg A."/>
            <person name="Chen Q."/>
            <person name="Zhang J."/>
            <person name="Huang C."/>
        </authorList>
    </citation>
    <scope>NUCLEOTIDE SEQUENCE [LARGE SCALE GENOMIC DNA]</scope>
    <source>
        <strain evidence="1">CCMSSC00406</strain>
    </source>
</reference>
<sequence>MSIGCFKPSLRDIYSSSVWIAADTNGIGASICDVAGVHKLGRHLLLTAEGWIYFVLTLVDILASILPAVRDHLGAYEAVDRVVGAMSSLPLLLYISFLFLFARAELISTLPQRFQNVTKALLLIFIPGIIVTSELGSFLGIEYLRKEPLRDDGQATHLYTVELSRQEAILVGFRTSSSETLWSFFTSISLALFTAYQAINFVLALYRLMRAVLSTRKQEEEEGLNRFNSYGVSPSKESMTTRSSDKITLFKGTAWILAGVKLGAVETVVGFVTSGGFGVSLTRRVLRMLSRAFIIIGLAKGLDTLEDFELVKLELDAGKRANRQSSQIRNLISNPRLSTFHRLSPSASDFRPNNGAASLTYNDPVPPPQYNRKLQKKSSRSTFAASPMMSPKAALTPMDTPTMADFAKLREIESGKRVTIRRANSGVPTLHMRLSSYDLPSPNTVADSIKSRPLSDFYAPHQPSVRPTLSIVYGDDEGNVSSVRGEAHYNMNASSRAPSTMNPYSTASGPPTPSFIQRPPSSIANSLPTVTTGPHDMYTPSFIQRPPPSTINSLPGSPRSNTRTLVSRMADAQTQPPSTATSATFSFLASPPAQPSVTGTPTLLLRSSMTSFNQSGSAQRPARPLREKVLNPWPESNPHPYARGGVGDYRMPLGTLTVVNGASTPSDGSSTRTVTSNSRPGLPATVKPAPQAQERLDELPAEPASETGHSDSTHSLYSQASHQGASVASHGNARSDSMKRRKAPPPVSPILTVDTTVPTGYTLSAAQTIFPRNSHSHTPIDLPQSAVQEYVLSPPQSAYLDGVVASPANDQNGYPAALNTGRSQDFAEWKLRKANSLRRDNEASPAPTLKRSDSKRSMLPTQNENDEMDAEELRARLQKDAVTVPWLRDSPKKDFEIQKANRVQLTRIKSIGRAPRRSTPTPVRSVHARDSMYMSVETLPQSLPTTSAVAGPRPRGSTLYSYDNQKTAAEVYRDRVVANEVSSSYGSAYGRGVLRDSEVLGLETDSPVTGRHPFSRN</sequence>
<protein>
    <submittedName>
        <fullName evidence="1">Uncharacterized protein</fullName>
    </submittedName>
</protein>
<proteinExistence type="predicted"/>
<keyword evidence="2" id="KW-1185">Reference proteome</keyword>
<name>A0ACB7JA89_PLECO</name>
<comment type="caution">
    <text evidence="1">The sequence shown here is derived from an EMBL/GenBank/DDBJ whole genome shotgun (WGS) entry which is preliminary data.</text>
</comment>
<organism evidence="1 2">
    <name type="scientific">Pleurotus cornucopiae</name>
    <name type="common">Cornucopia mushroom</name>
    <dbReference type="NCBI Taxonomy" id="5321"/>
    <lineage>
        <taxon>Eukaryota</taxon>
        <taxon>Fungi</taxon>
        <taxon>Dikarya</taxon>
        <taxon>Basidiomycota</taxon>
        <taxon>Agaricomycotina</taxon>
        <taxon>Agaricomycetes</taxon>
        <taxon>Agaricomycetidae</taxon>
        <taxon>Agaricales</taxon>
        <taxon>Pleurotineae</taxon>
        <taxon>Pleurotaceae</taxon>
        <taxon>Pleurotus</taxon>
    </lineage>
</organism>
<dbReference type="Proteomes" id="UP000824881">
    <property type="component" value="Unassembled WGS sequence"/>
</dbReference>
<dbReference type="EMBL" id="WQMT02000002">
    <property type="protein sequence ID" value="KAG9226921.1"/>
    <property type="molecule type" value="Genomic_DNA"/>
</dbReference>
<accession>A0ACB7JA89</accession>
<evidence type="ECO:0000313" key="1">
    <source>
        <dbReference type="EMBL" id="KAG9226921.1"/>
    </source>
</evidence>
<gene>
    <name evidence="1" type="ORF">CCMSSC00406_0003406</name>
</gene>